<evidence type="ECO:0000256" key="1">
    <source>
        <dbReference type="ARBA" id="ARBA00008834"/>
    </source>
</evidence>
<sequence>MIKRLTLLKLSILTSFACTVFIATGQPVGKQGNVPLSAKEPVWVKQTGARKFPTAKKKFSVNQFGAIPDAQSLCTKAIQATIDACAKAGGGTVVFAPGSYVTGALFLKSNVQLQIDKDVLLLGSQDFADYPEIDTRIAGIEMKWPAALINVIGQTNAAITGNGTINARGKFCWDKYWAMRKEYEPKGLRWIVDYDAKRVRTILVQNATDVSIKGITIKNAGFWTVQLLYSSYVSVNGIIIRNNEDGKGPSTDGVDVDSSSWVLIENCDIDCNDDDFCLKAGRDWDGLRVNKPTEYVVIRNCKARKGGGLLTLGSETSGGIRHVYAINLYGKGTGNGLHIKSATTRGGTIEDIHFRNIQMDSVGTAFQFTMNWNPTYSYSSLPAGYHYDSLPQHWKVLLHKVEPAEKGIPHFKQVYISDIKAVGVKKVVNAAGLKESLLQDFHFNNVQVQGNTAGSVSYAAGWVFNHVAIQGADGLPVQVDNSAGMQLSGEAKPSR</sequence>
<evidence type="ECO:0000256" key="3">
    <source>
        <dbReference type="ARBA" id="ARBA00023295"/>
    </source>
</evidence>
<dbReference type="OrthoDB" id="9795222at2"/>
<evidence type="ECO:0000313" key="6">
    <source>
        <dbReference type="EMBL" id="OQP66453.1"/>
    </source>
</evidence>
<proteinExistence type="inferred from homology"/>
<dbReference type="AlphaFoldDB" id="A0A1V9G761"/>
<dbReference type="GO" id="GO:0005975">
    <property type="term" value="P:carbohydrate metabolic process"/>
    <property type="evidence" value="ECO:0007669"/>
    <property type="project" value="InterPro"/>
</dbReference>
<dbReference type="RefSeq" id="WP_081145394.1">
    <property type="nucleotide sequence ID" value="NZ_LVYD01000002.1"/>
</dbReference>
<dbReference type="InterPro" id="IPR051801">
    <property type="entry name" value="GH28_Enzymes"/>
</dbReference>
<keyword evidence="3 4" id="KW-0326">Glycosidase</keyword>
<comment type="caution">
    <text evidence="6">The sequence shown here is derived from an EMBL/GenBank/DDBJ whole genome shotgun (WGS) entry which is preliminary data.</text>
</comment>
<comment type="similarity">
    <text evidence="1 4">Belongs to the glycosyl hydrolase 28 family.</text>
</comment>
<dbReference type="InterPro" id="IPR011050">
    <property type="entry name" value="Pectin_lyase_fold/virulence"/>
</dbReference>
<dbReference type="GO" id="GO:0004650">
    <property type="term" value="F:polygalacturonase activity"/>
    <property type="evidence" value="ECO:0007669"/>
    <property type="project" value="InterPro"/>
</dbReference>
<dbReference type="Proteomes" id="UP000192796">
    <property type="component" value="Unassembled WGS sequence"/>
</dbReference>
<accession>A0A1V9G761</accession>
<protein>
    <submittedName>
        <fullName evidence="6">Exo-poly-alpha-D-galacturonosidase</fullName>
    </submittedName>
</protein>
<evidence type="ECO:0000256" key="4">
    <source>
        <dbReference type="RuleBase" id="RU361169"/>
    </source>
</evidence>
<evidence type="ECO:0000256" key="5">
    <source>
        <dbReference type="SAM" id="SignalP"/>
    </source>
</evidence>
<feature type="chain" id="PRO_5013003498" evidence="5">
    <location>
        <begin position="26"/>
        <end position="495"/>
    </location>
</feature>
<evidence type="ECO:0000256" key="2">
    <source>
        <dbReference type="ARBA" id="ARBA00022801"/>
    </source>
</evidence>
<feature type="signal peptide" evidence="5">
    <location>
        <begin position="1"/>
        <end position="25"/>
    </location>
</feature>
<dbReference type="InterPro" id="IPR012334">
    <property type="entry name" value="Pectin_lyas_fold"/>
</dbReference>
<gene>
    <name evidence="6" type="ORF">A3860_13255</name>
</gene>
<reference evidence="6 7" key="1">
    <citation type="submission" date="2016-03" db="EMBL/GenBank/DDBJ databases">
        <title>Niastella vici sp. nov., isolated from farmland soil.</title>
        <authorList>
            <person name="Chen L."/>
            <person name="Wang D."/>
            <person name="Yang S."/>
            <person name="Wang G."/>
        </authorList>
    </citation>
    <scope>NUCLEOTIDE SEQUENCE [LARGE SCALE GENOMIC DNA]</scope>
    <source>
        <strain evidence="6 7">DJ57</strain>
    </source>
</reference>
<dbReference type="PANTHER" id="PTHR31339">
    <property type="entry name" value="PECTIN LYASE-RELATED"/>
    <property type="match status" value="1"/>
</dbReference>
<dbReference type="SUPFAM" id="SSF51126">
    <property type="entry name" value="Pectin lyase-like"/>
    <property type="match status" value="1"/>
</dbReference>
<dbReference type="Gene3D" id="2.160.20.10">
    <property type="entry name" value="Single-stranded right-handed beta-helix, Pectin lyase-like"/>
    <property type="match status" value="1"/>
</dbReference>
<name>A0A1V9G761_9BACT</name>
<keyword evidence="2 4" id="KW-0378">Hydrolase</keyword>
<dbReference type="Pfam" id="PF00295">
    <property type="entry name" value="Glyco_hydro_28"/>
    <property type="match status" value="1"/>
</dbReference>
<dbReference type="PANTHER" id="PTHR31339:SF9">
    <property type="entry name" value="PLASMIN AND FIBRONECTIN-BINDING PROTEIN A"/>
    <property type="match status" value="1"/>
</dbReference>
<dbReference type="InterPro" id="IPR000743">
    <property type="entry name" value="Glyco_hydro_28"/>
</dbReference>
<dbReference type="STRING" id="1703345.A3860_13255"/>
<keyword evidence="5" id="KW-0732">Signal</keyword>
<keyword evidence="7" id="KW-1185">Reference proteome</keyword>
<dbReference type="EMBL" id="LVYD01000002">
    <property type="protein sequence ID" value="OQP66453.1"/>
    <property type="molecule type" value="Genomic_DNA"/>
</dbReference>
<organism evidence="6 7">
    <name type="scientific">Niastella vici</name>
    <dbReference type="NCBI Taxonomy" id="1703345"/>
    <lineage>
        <taxon>Bacteria</taxon>
        <taxon>Pseudomonadati</taxon>
        <taxon>Bacteroidota</taxon>
        <taxon>Chitinophagia</taxon>
        <taxon>Chitinophagales</taxon>
        <taxon>Chitinophagaceae</taxon>
        <taxon>Niastella</taxon>
    </lineage>
</organism>
<evidence type="ECO:0000313" key="7">
    <source>
        <dbReference type="Proteomes" id="UP000192796"/>
    </source>
</evidence>